<reference evidence="6 7" key="1">
    <citation type="submission" date="2018-11" db="EMBL/GenBank/DDBJ databases">
        <title>Genome sequence of Apiotrichum porosum DSM 27194.</title>
        <authorList>
            <person name="Aliyu H."/>
            <person name="Gorte O."/>
            <person name="Ochsenreither K."/>
        </authorList>
    </citation>
    <scope>NUCLEOTIDE SEQUENCE [LARGE SCALE GENOMIC DNA]</scope>
    <source>
        <strain evidence="6 7">DSM 27194</strain>
    </source>
</reference>
<sequence>MSSKPISVMAAASTLGGIAGYTAARSVPSLLGGVGVGAVMAISGIRIKDQLPGGFELACGSSVVMMVPMFRRAVKTRGPIPITMGLAATASAVYYAKAVLDRPK</sequence>
<keyword evidence="4" id="KW-1133">Transmembrane helix</keyword>
<keyword evidence="5" id="KW-0472">Membrane</keyword>
<dbReference type="OrthoDB" id="5620at2759"/>
<dbReference type="InterPro" id="IPR044890">
    <property type="entry name" value="TMEM14_sf"/>
</dbReference>
<evidence type="ECO:0000256" key="5">
    <source>
        <dbReference type="ARBA" id="ARBA00023136"/>
    </source>
</evidence>
<dbReference type="Gene3D" id="1.10.10.1740">
    <property type="entry name" value="Transmembrane protein 14-like"/>
    <property type="match status" value="1"/>
</dbReference>
<protein>
    <recommendedName>
        <fullName evidence="8">Transmembrane protein 14C</fullName>
    </recommendedName>
</protein>
<evidence type="ECO:0000313" key="6">
    <source>
        <dbReference type="EMBL" id="RSH86279.1"/>
    </source>
</evidence>
<gene>
    <name evidence="6" type="ORF">EHS24_004517</name>
</gene>
<evidence type="ECO:0000256" key="1">
    <source>
        <dbReference type="ARBA" id="ARBA00004370"/>
    </source>
</evidence>
<comment type="subcellular location">
    <subcellularLocation>
        <location evidence="1">Membrane</location>
    </subcellularLocation>
</comment>
<evidence type="ECO:0000313" key="7">
    <source>
        <dbReference type="Proteomes" id="UP000279236"/>
    </source>
</evidence>
<evidence type="ECO:0000256" key="2">
    <source>
        <dbReference type="ARBA" id="ARBA00007590"/>
    </source>
</evidence>
<evidence type="ECO:0008006" key="8">
    <source>
        <dbReference type="Google" id="ProtNLM"/>
    </source>
</evidence>
<dbReference type="GeneID" id="39589060"/>
<accession>A0A427Y5C0</accession>
<dbReference type="InterPro" id="IPR005349">
    <property type="entry name" value="TMEM14"/>
</dbReference>
<keyword evidence="3" id="KW-0812">Transmembrane</keyword>
<dbReference type="RefSeq" id="XP_028479064.1">
    <property type="nucleotide sequence ID" value="XM_028620092.1"/>
</dbReference>
<dbReference type="Proteomes" id="UP000279236">
    <property type="component" value="Unassembled WGS sequence"/>
</dbReference>
<organism evidence="6 7">
    <name type="scientific">Apiotrichum porosum</name>
    <dbReference type="NCBI Taxonomy" id="105984"/>
    <lineage>
        <taxon>Eukaryota</taxon>
        <taxon>Fungi</taxon>
        <taxon>Dikarya</taxon>
        <taxon>Basidiomycota</taxon>
        <taxon>Agaricomycotina</taxon>
        <taxon>Tremellomycetes</taxon>
        <taxon>Trichosporonales</taxon>
        <taxon>Trichosporonaceae</taxon>
        <taxon>Apiotrichum</taxon>
    </lineage>
</organism>
<evidence type="ECO:0000256" key="4">
    <source>
        <dbReference type="ARBA" id="ARBA00022989"/>
    </source>
</evidence>
<name>A0A427Y5C0_9TREE</name>
<dbReference type="EMBL" id="RSCE01000002">
    <property type="protein sequence ID" value="RSH86279.1"/>
    <property type="molecule type" value="Genomic_DNA"/>
</dbReference>
<comment type="caution">
    <text evidence="6">The sequence shown here is derived from an EMBL/GenBank/DDBJ whole genome shotgun (WGS) entry which is preliminary data.</text>
</comment>
<proteinExistence type="inferred from homology"/>
<dbReference type="Pfam" id="PF03647">
    <property type="entry name" value="Tmemb_14"/>
    <property type="match status" value="1"/>
</dbReference>
<evidence type="ECO:0000256" key="3">
    <source>
        <dbReference type="ARBA" id="ARBA00022692"/>
    </source>
</evidence>
<comment type="similarity">
    <text evidence="2">Belongs to the TMEM14 family.</text>
</comment>
<keyword evidence="7" id="KW-1185">Reference proteome</keyword>
<dbReference type="GO" id="GO:0016020">
    <property type="term" value="C:membrane"/>
    <property type="evidence" value="ECO:0007669"/>
    <property type="project" value="UniProtKB-SubCell"/>
</dbReference>
<dbReference type="AlphaFoldDB" id="A0A427Y5C0"/>